<reference evidence="16" key="1">
    <citation type="submission" date="2016-10" db="EMBL/GenBank/DDBJ databases">
        <authorList>
            <person name="Varghese N."/>
            <person name="Submissions S."/>
        </authorList>
    </citation>
    <scope>NUCLEOTIDE SEQUENCE [LARGE SCALE GENOMIC DNA]</scope>
    <source>
        <strain evidence="16">DSM 15719</strain>
    </source>
</reference>
<dbReference type="GO" id="GO:0004129">
    <property type="term" value="F:cytochrome-c oxidase activity"/>
    <property type="evidence" value="ECO:0007669"/>
    <property type="project" value="UniProtKB-EC"/>
</dbReference>
<dbReference type="SUPFAM" id="SSF49503">
    <property type="entry name" value="Cupredoxins"/>
    <property type="match status" value="1"/>
</dbReference>
<name>A0A1H9G6T8_FLAFI</name>
<keyword evidence="7" id="KW-1278">Translocase</keyword>
<feature type="transmembrane region" description="Helical" evidence="12">
    <location>
        <begin position="48"/>
        <end position="70"/>
    </location>
</feature>
<evidence type="ECO:0000256" key="8">
    <source>
        <dbReference type="ARBA" id="ARBA00022982"/>
    </source>
</evidence>
<organism evidence="15 16">
    <name type="scientific">Flavobacterium frigoris</name>
    <dbReference type="NCBI Taxonomy" id="229204"/>
    <lineage>
        <taxon>Bacteria</taxon>
        <taxon>Pseudomonadati</taxon>
        <taxon>Bacteroidota</taxon>
        <taxon>Flavobacteriia</taxon>
        <taxon>Flavobacteriales</taxon>
        <taxon>Flavobacteriaceae</taxon>
        <taxon>Flavobacterium</taxon>
    </lineage>
</organism>
<dbReference type="OrthoDB" id="9781261at2"/>
<dbReference type="InterPro" id="IPR008972">
    <property type="entry name" value="Cupredoxin"/>
</dbReference>
<comment type="subcellular location">
    <subcellularLocation>
        <location evidence="1">Membrane</location>
        <topology evidence="1">Multi-pass membrane protein</topology>
    </subcellularLocation>
</comment>
<dbReference type="GO" id="GO:0016020">
    <property type="term" value="C:membrane"/>
    <property type="evidence" value="ECO:0007669"/>
    <property type="project" value="UniProtKB-SubCell"/>
</dbReference>
<evidence type="ECO:0000259" key="13">
    <source>
        <dbReference type="PROSITE" id="PS50857"/>
    </source>
</evidence>
<proteinExistence type="inferred from homology"/>
<keyword evidence="4" id="KW-0813">Transport</keyword>
<evidence type="ECO:0000256" key="9">
    <source>
        <dbReference type="ARBA" id="ARBA00022989"/>
    </source>
</evidence>
<evidence type="ECO:0000256" key="10">
    <source>
        <dbReference type="ARBA" id="ARBA00023136"/>
    </source>
</evidence>
<evidence type="ECO:0000256" key="7">
    <source>
        <dbReference type="ARBA" id="ARBA00022967"/>
    </source>
</evidence>
<gene>
    <name evidence="15" type="ORF">SAMN05444355_102405</name>
</gene>
<evidence type="ECO:0000256" key="3">
    <source>
        <dbReference type="ARBA" id="ARBA00012949"/>
    </source>
</evidence>
<evidence type="ECO:0000256" key="1">
    <source>
        <dbReference type="ARBA" id="ARBA00004141"/>
    </source>
</evidence>
<keyword evidence="10 12" id="KW-0472">Membrane</keyword>
<dbReference type="InterPro" id="IPR011759">
    <property type="entry name" value="Cyt_c_oxidase_su2_TM_dom"/>
</dbReference>
<feature type="domain" description="Cytochrome oxidase subunit II copper A binding" evidence="13">
    <location>
        <begin position="164"/>
        <end position="344"/>
    </location>
</feature>
<accession>A0A1H9G6T8</accession>
<dbReference type="PROSITE" id="PS50857">
    <property type="entry name" value="COX2_CUA"/>
    <property type="match status" value="1"/>
</dbReference>
<dbReference type="Gene3D" id="2.60.40.420">
    <property type="entry name" value="Cupredoxins - blue copper proteins"/>
    <property type="match status" value="1"/>
</dbReference>
<dbReference type="Gene3D" id="1.10.287.90">
    <property type="match status" value="1"/>
</dbReference>
<evidence type="ECO:0000313" key="15">
    <source>
        <dbReference type="EMBL" id="SEQ45811.1"/>
    </source>
</evidence>
<feature type="transmembrane region" description="Helical" evidence="12">
    <location>
        <begin position="133"/>
        <end position="154"/>
    </location>
</feature>
<feature type="transmembrane region" description="Helical" evidence="12">
    <location>
        <begin position="90"/>
        <end position="112"/>
    </location>
</feature>
<dbReference type="AlphaFoldDB" id="A0A1H9G6T8"/>
<dbReference type="EMBL" id="FOFZ01000002">
    <property type="protein sequence ID" value="SEQ45811.1"/>
    <property type="molecule type" value="Genomic_DNA"/>
</dbReference>
<evidence type="ECO:0000256" key="4">
    <source>
        <dbReference type="ARBA" id="ARBA00022448"/>
    </source>
</evidence>
<dbReference type="InterPro" id="IPR036257">
    <property type="entry name" value="Cyt_c_oxidase_su2_TM_sf"/>
</dbReference>
<evidence type="ECO:0000256" key="2">
    <source>
        <dbReference type="ARBA" id="ARBA00007866"/>
    </source>
</evidence>
<keyword evidence="6 12" id="KW-0812">Transmembrane</keyword>
<dbReference type="PROSITE" id="PS50999">
    <property type="entry name" value="COX2_TM"/>
    <property type="match status" value="1"/>
</dbReference>
<dbReference type="GO" id="GO:0005507">
    <property type="term" value="F:copper ion binding"/>
    <property type="evidence" value="ECO:0007669"/>
    <property type="project" value="InterPro"/>
</dbReference>
<keyword evidence="9 12" id="KW-1133">Transmembrane helix</keyword>
<dbReference type="InterPro" id="IPR002429">
    <property type="entry name" value="CcO_II-like_C"/>
</dbReference>
<evidence type="ECO:0000259" key="14">
    <source>
        <dbReference type="PROSITE" id="PS50999"/>
    </source>
</evidence>
<dbReference type="RefSeq" id="WP_074721823.1">
    <property type="nucleotide sequence ID" value="NZ_CBCRVS010000001.1"/>
</dbReference>
<dbReference type="GO" id="GO:0042773">
    <property type="term" value="P:ATP synthesis coupled electron transport"/>
    <property type="evidence" value="ECO:0007669"/>
    <property type="project" value="TreeGrafter"/>
</dbReference>
<feature type="domain" description="Cytochrome oxidase subunit II transmembrane region profile" evidence="14">
    <location>
        <begin position="66"/>
        <end position="161"/>
    </location>
</feature>
<dbReference type="PANTHER" id="PTHR22888:SF9">
    <property type="entry name" value="CYTOCHROME C OXIDASE SUBUNIT 2"/>
    <property type="match status" value="1"/>
</dbReference>
<evidence type="ECO:0000256" key="12">
    <source>
        <dbReference type="SAM" id="Phobius"/>
    </source>
</evidence>
<comment type="similarity">
    <text evidence="2">Belongs to the cytochrome c oxidase subunit 2 family.</text>
</comment>
<keyword evidence="8" id="KW-0249">Electron transport</keyword>
<dbReference type="PANTHER" id="PTHR22888">
    <property type="entry name" value="CYTOCHROME C OXIDASE, SUBUNIT II"/>
    <property type="match status" value="1"/>
</dbReference>
<dbReference type="InterPro" id="IPR045187">
    <property type="entry name" value="CcO_II"/>
</dbReference>
<evidence type="ECO:0000256" key="5">
    <source>
        <dbReference type="ARBA" id="ARBA00022660"/>
    </source>
</evidence>
<dbReference type="Proteomes" id="UP000183658">
    <property type="component" value="Unassembled WGS sequence"/>
</dbReference>
<keyword evidence="5" id="KW-0679">Respiratory chain</keyword>
<dbReference type="Pfam" id="PF02790">
    <property type="entry name" value="COX2_TM"/>
    <property type="match status" value="1"/>
</dbReference>
<keyword evidence="16" id="KW-1185">Reference proteome</keyword>
<evidence type="ECO:0000256" key="11">
    <source>
        <dbReference type="ARBA" id="ARBA00031389"/>
    </source>
</evidence>
<protein>
    <recommendedName>
        <fullName evidence="3">cytochrome-c oxidase</fullName>
        <ecNumber evidence="3">7.1.1.9</ecNumber>
    </recommendedName>
    <alternativeName>
        <fullName evidence="11">Cytochrome c oxidase polypeptide II</fullName>
    </alternativeName>
</protein>
<evidence type="ECO:0000313" key="16">
    <source>
        <dbReference type="Proteomes" id="UP000183658"/>
    </source>
</evidence>
<feature type="transmembrane region" description="Helical" evidence="12">
    <location>
        <begin position="6"/>
        <end position="27"/>
    </location>
</feature>
<evidence type="ECO:0000256" key="6">
    <source>
        <dbReference type="ARBA" id="ARBA00022692"/>
    </source>
</evidence>
<dbReference type="SUPFAM" id="SSF81464">
    <property type="entry name" value="Cytochrome c oxidase subunit II-like, transmembrane region"/>
    <property type="match status" value="1"/>
</dbReference>
<sequence length="384" mass="43054">MTSLLVIIVLVLLAVALWQLTKIFDLTQVGSESDSSQVASDNDNNVQGYLMFGFLAFIYIFSIYGLFTWGPLVLHTPASAHGGQVDNLMNITWVLIFIVQAITQVLLHYFAFKYRGKKDQKALYFADNNKLEAIWSVIPAVVLAGLILYGLYAWTNIMFIDEDEDTIVIELYAQQFNWTARVSGEDNVLGKANVRYIEGVNILGVDLADPYAQDDIVVKELHIPKGKKIHFKMRSQDVLHSAYMPYFRAQMNCVPGMVTEFAFEPIYTTSEYRELPYMIEKVANINAIRSKKSIELVANGKAALDPYAFDFLLLCNKICGASHYNMQMKIIVDTPEDYKAWLKQQTVLADQMKAAASPSSEDGASAADSLKAKDTMAVVKIAMK</sequence>
<dbReference type="EC" id="7.1.1.9" evidence="3"/>